<accession>A0AAY5KQG5</accession>
<protein>
    <recommendedName>
        <fullName evidence="4">Immunoglobulin V-set domain-containing protein</fullName>
    </recommendedName>
</protein>
<evidence type="ECO:0000256" key="1">
    <source>
        <dbReference type="ARBA" id="ARBA00004370"/>
    </source>
</evidence>
<evidence type="ECO:0000256" key="2">
    <source>
        <dbReference type="ARBA" id="ARBA00022692"/>
    </source>
</evidence>
<dbReference type="Ensembl" id="ENSELUT00000111651.1">
    <property type="protein sequence ID" value="ENSELUP00000091398.1"/>
    <property type="gene ID" value="ENSELUG00000042674.1"/>
</dbReference>
<dbReference type="InterPro" id="IPR050671">
    <property type="entry name" value="CD300_family_receptors"/>
</dbReference>
<evidence type="ECO:0000259" key="4">
    <source>
        <dbReference type="Pfam" id="PF07686"/>
    </source>
</evidence>
<reference evidence="5 6" key="1">
    <citation type="submission" date="2020-02" db="EMBL/GenBank/DDBJ databases">
        <title>Esox lucius (northern pike) genome, fEsoLuc1, primary haplotype.</title>
        <authorList>
            <person name="Myers G."/>
            <person name="Karagic N."/>
            <person name="Meyer A."/>
            <person name="Pippel M."/>
            <person name="Reichard M."/>
            <person name="Winkler S."/>
            <person name="Tracey A."/>
            <person name="Sims Y."/>
            <person name="Howe K."/>
            <person name="Rhie A."/>
            <person name="Formenti G."/>
            <person name="Durbin R."/>
            <person name="Fedrigo O."/>
            <person name="Jarvis E.D."/>
        </authorList>
    </citation>
    <scope>NUCLEOTIDE SEQUENCE [LARGE SCALE GENOMIC DNA]</scope>
</reference>
<dbReference type="Proteomes" id="UP000265140">
    <property type="component" value="Chromosome 9"/>
</dbReference>
<organism evidence="5 6">
    <name type="scientific">Esox lucius</name>
    <name type="common">Northern pike</name>
    <dbReference type="NCBI Taxonomy" id="8010"/>
    <lineage>
        <taxon>Eukaryota</taxon>
        <taxon>Metazoa</taxon>
        <taxon>Chordata</taxon>
        <taxon>Craniata</taxon>
        <taxon>Vertebrata</taxon>
        <taxon>Euteleostomi</taxon>
        <taxon>Actinopterygii</taxon>
        <taxon>Neopterygii</taxon>
        <taxon>Teleostei</taxon>
        <taxon>Protacanthopterygii</taxon>
        <taxon>Esociformes</taxon>
        <taxon>Esocidae</taxon>
        <taxon>Esox</taxon>
    </lineage>
</organism>
<dbReference type="GO" id="GO:0005886">
    <property type="term" value="C:plasma membrane"/>
    <property type="evidence" value="ECO:0007669"/>
    <property type="project" value="TreeGrafter"/>
</dbReference>
<dbReference type="AlphaFoldDB" id="A0AAY5KQG5"/>
<reference evidence="5" key="2">
    <citation type="submission" date="2025-08" db="UniProtKB">
        <authorList>
            <consortium name="Ensembl"/>
        </authorList>
    </citation>
    <scope>IDENTIFICATION</scope>
</reference>
<keyword evidence="3" id="KW-0472">Membrane</keyword>
<dbReference type="PANTHER" id="PTHR11860:SF118">
    <property type="entry name" value="CMRF35-LIKE MOLECULE 3-RELATED"/>
    <property type="match status" value="1"/>
</dbReference>
<evidence type="ECO:0000313" key="6">
    <source>
        <dbReference type="Proteomes" id="UP000265140"/>
    </source>
</evidence>
<dbReference type="Gene3D" id="2.60.40.10">
    <property type="entry name" value="Immunoglobulins"/>
    <property type="match status" value="1"/>
</dbReference>
<evidence type="ECO:0000313" key="5">
    <source>
        <dbReference type="Ensembl" id="ENSELUP00000091398.1"/>
    </source>
</evidence>
<comment type="subcellular location">
    <subcellularLocation>
        <location evidence="1">Membrane</location>
    </subcellularLocation>
</comment>
<keyword evidence="2" id="KW-0812">Transmembrane</keyword>
<dbReference type="GO" id="GO:0004888">
    <property type="term" value="F:transmembrane signaling receptor activity"/>
    <property type="evidence" value="ECO:0007669"/>
    <property type="project" value="TreeGrafter"/>
</dbReference>
<dbReference type="PANTHER" id="PTHR11860">
    <property type="entry name" value="POLYMERIC-IMMUNOGLOBULIN RECEPTOR"/>
    <property type="match status" value="1"/>
</dbReference>
<evidence type="ECO:0000256" key="3">
    <source>
        <dbReference type="ARBA" id="ARBA00023136"/>
    </source>
</evidence>
<keyword evidence="6" id="KW-1185">Reference proteome</keyword>
<reference evidence="5" key="3">
    <citation type="submission" date="2025-09" db="UniProtKB">
        <authorList>
            <consortium name="Ensembl"/>
        </authorList>
    </citation>
    <scope>IDENTIFICATION</scope>
</reference>
<name>A0AAY5KQG5_ESOLU</name>
<feature type="domain" description="Immunoglobulin V-set" evidence="4">
    <location>
        <begin position="5"/>
        <end position="98"/>
    </location>
</feature>
<dbReference type="GeneTree" id="ENSGT00950000182977"/>
<proteinExistence type="predicted"/>
<dbReference type="InterPro" id="IPR013783">
    <property type="entry name" value="Ig-like_fold"/>
</dbReference>
<sequence length="135" mass="15465">KLLSPLTGYSGGTAIIYCHYYRGEEHYGKYFCMGQNSLSCEEKIRSGSQNTWEHSGRFSLYDKTVVNYFTVVIRQLTRQDEGTYWCGVGEPVVPDSYTKVELEPPLVPINYIHDCNSVLIEKSTGTNNMKKYKIE</sequence>
<dbReference type="InterPro" id="IPR013106">
    <property type="entry name" value="Ig_V-set"/>
</dbReference>
<dbReference type="SUPFAM" id="SSF48726">
    <property type="entry name" value="Immunoglobulin"/>
    <property type="match status" value="1"/>
</dbReference>
<dbReference type="InterPro" id="IPR036179">
    <property type="entry name" value="Ig-like_dom_sf"/>
</dbReference>
<dbReference type="Pfam" id="PF07686">
    <property type="entry name" value="V-set"/>
    <property type="match status" value="1"/>
</dbReference>
<gene>
    <name evidence="5" type="primary">UBE2V2</name>
</gene>